<protein>
    <submittedName>
        <fullName evidence="8">Fatty-acyl-CoA synthase</fullName>
    </submittedName>
</protein>
<feature type="domain" description="AMP-dependent synthetase/ligase" evidence="6">
    <location>
        <begin position="50"/>
        <end position="390"/>
    </location>
</feature>
<evidence type="ECO:0000256" key="5">
    <source>
        <dbReference type="SAM" id="MobiDB-lite"/>
    </source>
</evidence>
<evidence type="ECO:0000259" key="7">
    <source>
        <dbReference type="Pfam" id="PF13193"/>
    </source>
</evidence>
<dbReference type="GO" id="GO:0005324">
    <property type="term" value="F:long-chain fatty acid transmembrane transporter activity"/>
    <property type="evidence" value="ECO:0007669"/>
    <property type="project" value="TreeGrafter"/>
</dbReference>
<keyword evidence="4" id="KW-0067">ATP-binding</keyword>
<evidence type="ECO:0000259" key="6">
    <source>
        <dbReference type="Pfam" id="PF00501"/>
    </source>
</evidence>
<comment type="similarity">
    <text evidence="1">Belongs to the ATP-dependent AMP-binding enzyme family.</text>
</comment>
<dbReference type="NCBIfam" id="NF006134">
    <property type="entry name" value="PRK08279.1"/>
    <property type="match status" value="1"/>
</dbReference>
<dbReference type="PANTHER" id="PTHR43107">
    <property type="entry name" value="LONG-CHAIN FATTY ACID TRANSPORT PROTEIN"/>
    <property type="match status" value="1"/>
</dbReference>
<reference evidence="8 9" key="1">
    <citation type="submission" date="2019-03" db="EMBL/GenBank/DDBJ databases">
        <title>Genomic Encyclopedia of Type Strains, Phase IV (KMG-IV): sequencing the most valuable type-strain genomes for metagenomic binning, comparative biology and taxonomic classification.</title>
        <authorList>
            <person name="Goeker M."/>
        </authorList>
    </citation>
    <scope>NUCLEOTIDE SEQUENCE [LARGE SCALE GENOMIC DNA]</scope>
    <source>
        <strain evidence="8 9">DSM 26377</strain>
    </source>
</reference>
<evidence type="ECO:0000256" key="3">
    <source>
        <dbReference type="ARBA" id="ARBA00022741"/>
    </source>
</evidence>
<dbReference type="GO" id="GO:0044539">
    <property type="term" value="P:long-chain fatty acid import into cell"/>
    <property type="evidence" value="ECO:0007669"/>
    <property type="project" value="TreeGrafter"/>
</dbReference>
<dbReference type="InterPro" id="IPR042099">
    <property type="entry name" value="ANL_N_sf"/>
</dbReference>
<dbReference type="Proteomes" id="UP000295341">
    <property type="component" value="Unassembled WGS sequence"/>
</dbReference>
<name>A0A4R7NU57_9GAMM</name>
<dbReference type="RefSeq" id="WP_210772339.1">
    <property type="nucleotide sequence ID" value="NZ_MWIN01000003.1"/>
</dbReference>
<keyword evidence="3" id="KW-0547">Nucleotide-binding</keyword>
<dbReference type="EMBL" id="SOBT01000012">
    <property type="protein sequence ID" value="TDU24259.1"/>
    <property type="molecule type" value="Genomic_DNA"/>
</dbReference>
<dbReference type="GO" id="GO:0004467">
    <property type="term" value="F:long-chain fatty acid-CoA ligase activity"/>
    <property type="evidence" value="ECO:0007669"/>
    <property type="project" value="TreeGrafter"/>
</dbReference>
<organism evidence="8 9">
    <name type="scientific">Panacagrimonas perspica</name>
    <dbReference type="NCBI Taxonomy" id="381431"/>
    <lineage>
        <taxon>Bacteria</taxon>
        <taxon>Pseudomonadati</taxon>
        <taxon>Pseudomonadota</taxon>
        <taxon>Gammaproteobacteria</taxon>
        <taxon>Nevskiales</taxon>
        <taxon>Nevskiaceae</taxon>
        <taxon>Panacagrimonas</taxon>
    </lineage>
</organism>
<dbReference type="PROSITE" id="PS00455">
    <property type="entry name" value="AMP_BINDING"/>
    <property type="match status" value="1"/>
</dbReference>
<dbReference type="Gene3D" id="3.30.300.30">
    <property type="match status" value="1"/>
</dbReference>
<keyword evidence="9" id="KW-1185">Reference proteome</keyword>
<dbReference type="InterPro" id="IPR025110">
    <property type="entry name" value="AMP-bd_C"/>
</dbReference>
<dbReference type="AlphaFoldDB" id="A0A4R7NU57"/>
<dbReference type="FunFam" id="3.30.300.30:FF:000002">
    <property type="entry name" value="Long-chain fatty acid transport protein 1"/>
    <property type="match status" value="1"/>
</dbReference>
<feature type="compositionally biased region" description="Basic and acidic residues" evidence="5">
    <location>
        <begin position="175"/>
        <end position="187"/>
    </location>
</feature>
<dbReference type="Pfam" id="PF13193">
    <property type="entry name" value="AMP-binding_C"/>
    <property type="match status" value="1"/>
</dbReference>
<dbReference type="GO" id="GO:0005524">
    <property type="term" value="F:ATP binding"/>
    <property type="evidence" value="ECO:0007669"/>
    <property type="project" value="UniProtKB-KW"/>
</dbReference>
<dbReference type="InterPro" id="IPR020845">
    <property type="entry name" value="AMP-binding_CS"/>
</dbReference>
<dbReference type="Gene3D" id="3.40.50.12780">
    <property type="entry name" value="N-terminal domain of ligase-like"/>
    <property type="match status" value="1"/>
</dbReference>
<evidence type="ECO:0000313" key="8">
    <source>
        <dbReference type="EMBL" id="TDU24259.1"/>
    </source>
</evidence>
<dbReference type="GO" id="GO:0005886">
    <property type="term" value="C:plasma membrane"/>
    <property type="evidence" value="ECO:0007669"/>
    <property type="project" value="TreeGrafter"/>
</dbReference>
<dbReference type="InterPro" id="IPR045851">
    <property type="entry name" value="AMP-bd_C_sf"/>
</dbReference>
<accession>A0A4R7NU57</accession>
<evidence type="ECO:0000256" key="1">
    <source>
        <dbReference type="ARBA" id="ARBA00006432"/>
    </source>
</evidence>
<dbReference type="InterPro" id="IPR000873">
    <property type="entry name" value="AMP-dep_synth/lig_dom"/>
</dbReference>
<evidence type="ECO:0000256" key="4">
    <source>
        <dbReference type="ARBA" id="ARBA00022840"/>
    </source>
</evidence>
<feature type="region of interest" description="Disordered" evidence="5">
    <location>
        <begin position="156"/>
        <end position="191"/>
    </location>
</feature>
<dbReference type="SUPFAM" id="SSF56801">
    <property type="entry name" value="Acetyl-CoA synthetase-like"/>
    <property type="match status" value="1"/>
</dbReference>
<evidence type="ECO:0000313" key="9">
    <source>
        <dbReference type="Proteomes" id="UP000295341"/>
    </source>
</evidence>
<keyword evidence="2" id="KW-0436">Ligase</keyword>
<gene>
    <name evidence="8" type="ORF">DFR24_4524</name>
</gene>
<dbReference type="Pfam" id="PF00501">
    <property type="entry name" value="AMP-binding"/>
    <property type="match status" value="1"/>
</dbReference>
<feature type="domain" description="AMP-binding enzyme C-terminal" evidence="7">
    <location>
        <begin position="505"/>
        <end position="580"/>
    </location>
</feature>
<dbReference type="PANTHER" id="PTHR43107:SF15">
    <property type="entry name" value="FATTY ACID TRANSPORT PROTEIN 3, ISOFORM A"/>
    <property type="match status" value="1"/>
</dbReference>
<proteinExistence type="inferred from homology"/>
<evidence type="ECO:0000256" key="2">
    <source>
        <dbReference type="ARBA" id="ARBA00022598"/>
    </source>
</evidence>
<sequence>MSENTDTIRFTDLARGLLKTLPDMITANRGLLNLALLRPDTLDSIGLHLERLTRKHPRRTALVFEDRRWTYAEFNGWANRIAHLLRSKGVVAGDSVAILMENRPEVLACVAGVVKLGAIAGMLNHNQRGDVLAHSLKLTKARVVIVGDECIEALESTPDAPKSTSDTTGARGRAKGRDAEKDNKDAPAAEPPMKFLWDGAGGAPFGYGNLRTELVNAPSHNLEETQAIAAKRAAFYIFTSGTTGLPKASVMSHYRWLKGMAGLGQMALRLKSDDVFYCALPMYHNNALTVSWGAVLGAGCTLAIGRKFSATKFWDEIRRYGATSFCYIGEICRYLLNREPQPNDRDHKVRVICGNGLRPEIWETFQQRFGIDRIAEFYGASESNAAFVNGFGLSKTAGFCPLPFAIVEFDPEAEEPIRDAEGFMQKVPRGGVGLLISEVSDKSPFDGYTDEKASAKKLFRDVFEKGDCWFNSGDLVRDQGFRHIAFVDRVGDTFRWKGENVATTEVEGALNRHPAVEQAVVYGVQVPGCDGRAGMASLTWKQGEFDGAGLAKLLRDNLPAYAVPLFIRLRPEQEVTGTFKFRKVEVKQEGFDPGKVSEPLYALVDPAKGYEPITPAMYARITNGEVRL</sequence>
<comment type="caution">
    <text evidence="8">The sequence shown here is derived from an EMBL/GenBank/DDBJ whole genome shotgun (WGS) entry which is preliminary data.</text>
</comment>